<dbReference type="VEuPathDB" id="FungiDB:PTTG_02222"/>
<dbReference type="InterPro" id="IPR001848">
    <property type="entry name" value="Ribosomal_uS10"/>
</dbReference>
<dbReference type="GO" id="GO:0005840">
    <property type="term" value="C:ribosome"/>
    <property type="evidence" value="ECO:0007669"/>
    <property type="project" value="UniProtKB-KW"/>
</dbReference>
<dbReference type="EMBL" id="ADAS02000065">
    <property type="protein sequence ID" value="OAV92384.1"/>
    <property type="molecule type" value="Genomic_DNA"/>
</dbReference>
<evidence type="ECO:0000313" key="10">
    <source>
        <dbReference type="EMBL" id="OAV92384.1"/>
    </source>
</evidence>
<comment type="subunit">
    <text evidence="7">Part of the mitochondrial small ribosomal subunit.</text>
</comment>
<feature type="compositionally biased region" description="Basic and acidic residues" evidence="8">
    <location>
        <begin position="302"/>
        <end position="320"/>
    </location>
</feature>
<feature type="domain" description="Small ribosomal subunit protein uS10" evidence="9">
    <location>
        <begin position="112"/>
        <end position="211"/>
    </location>
</feature>
<evidence type="ECO:0000256" key="5">
    <source>
        <dbReference type="ARBA" id="ARBA00042916"/>
    </source>
</evidence>
<feature type="region of interest" description="Disordered" evidence="8">
    <location>
        <begin position="17"/>
        <end position="78"/>
    </location>
</feature>
<comment type="similarity">
    <text evidence="1">Belongs to the universal ribosomal protein uS10 family.</text>
</comment>
<evidence type="ECO:0000256" key="1">
    <source>
        <dbReference type="ARBA" id="ARBA00007102"/>
    </source>
</evidence>
<reference evidence="10" key="2">
    <citation type="submission" date="2016-05" db="EMBL/GenBank/DDBJ databases">
        <title>Comparative analysis highlights variable genome content of wheat rusts and divergence of the mating loci.</title>
        <authorList>
            <person name="Cuomo C.A."/>
            <person name="Bakkeren G."/>
            <person name="Szabo L."/>
            <person name="Khalil H."/>
            <person name="Joly D."/>
            <person name="Goldberg J."/>
            <person name="Young S."/>
            <person name="Zeng Q."/>
            <person name="Fellers J."/>
        </authorList>
    </citation>
    <scope>NUCLEOTIDE SEQUENCE [LARGE SCALE GENOMIC DNA]</scope>
    <source>
        <strain evidence="10">1-1 BBBD Race 1</strain>
    </source>
</reference>
<comment type="function">
    <text evidence="6">Involved in mitochondrial genome encoded proteins translation. Involved in the binding of tRNA to the ribosomes.</text>
</comment>
<feature type="region of interest" description="Disordered" evidence="8">
    <location>
        <begin position="292"/>
        <end position="320"/>
    </location>
</feature>
<dbReference type="STRING" id="630390.A0A0C4EN81"/>
<dbReference type="HAMAP" id="MF_00508">
    <property type="entry name" value="Ribosomal_uS10"/>
    <property type="match status" value="1"/>
</dbReference>
<keyword evidence="2" id="KW-0689">Ribosomal protein</keyword>
<sequence length="320" mass="35669">MLSSSFRLLRLSATIPRRTYSVASPGDPPKPSSSDTPETQVERQKSSSIEDYVTQLAGSSTPISPPIPPAQSTSQAEEPIHVPASPGWAMRAHPELYDPPVLKPTHRIHVATLVIEAYNPEKEQLPLVAGFALQAAYHLGIPVTRPAAMPIKTELHTVLRSGFVHKKSQENFWRLTHRRVIKAYDANEEVINRWINYLRTDAVRGTNVALKAQRFLYRPIGWGQEVDELARRELELERLEKQKSTTGRKKSRGRSQQSFGSSAQAELTQAETVKALAERLIKEELIPKAEAHEAMLASTGTKDGKKMTELQIKDSGNRSS</sequence>
<proteinExistence type="inferred from homology"/>
<evidence type="ECO:0000313" key="11">
    <source>
        <dbReference type="EnsemblFungi" id="PTTG_02222-t43_1-p1"/>
    </source>
</evidence>
<name>A0A0C4EN81_PUCT1</name>
<dbReference type="InterPro" id="IPR036838">
    <property type="entry name" value="Ribosomal_uS10_dom_sf"/>
</dbReference>
<dbReference type="FunFam" id="3.30.70.600:FF:000003">
    <property type="entry name" value="30S ribosomal protein S10"/>
    <property type="match status" value="1"/>
</dbReference>
<dbReference type="GO" id="GO:1990904">
    <property type="term" value="C:ribonucleoprotein complex"/>
    <property type="evidence" value="ECO:0007669"/>
    <property type="project" value="UniProtKB-KW"/>
</dbReference>
<evidence type="ECO:0000256" key="7">
    <source>
        <dbReference type="ARBA" id="ARBA00065857"/>
    </source>
</evidence>
<protein>
    <recommendedName>
        <fullName evidence="4">Small ribosomal subunit protein uS10m</fullName>
    </recommendedName>
    <alternativeName>
        <fullName evidence="5">37S ribosomal protein S10, mitochondrial</fullName>
    </alternativeName>
</protein>
<dbReference type="Pfam" id="PF00338">
    <property type="entry name" value="Ribosomal_S10"/>
    <property type="match status" value="1"/>
</dbReference>
<evidence type="ECO:0000313" key="12">
    <source>
        <dbReference type="Proteomes" id="UP000005240"/>
    </source>
</evidence>
<reference evidence="11" key="4">
    <citation type="submission" date="2025-05" db="UniProtKB">
        <authorList>
            <consortium name="EnsemblFungi"/>
        </authorList>
    </citation>
    <scope>IDENTIFICATION</scope>
    <source>
        <strain evidence="11">isolate 1-1 / race 1 (BBBD)</strain>
    </source>
</reference>
<feature type="region of interest" description="Disordered" evidence="8">
    <location>
        <begin position="241"/>
        <end position="265"/>
    </location>
</feature>
<dbReference type="SMART" id="SM01403">
    <property type="entry name" value="Ribosomal_S10"/>
    <property type="match status" value="1"/>
</dbReference>
<evidence type="ECO:0000256" key="3">
    <source>
        <dbReference type="ARBA" id="ARBA00023274"/>
    </source>
</evidence>
<dbReference type="Proteomes" id="UP000005240">
    <property type="component" value="Unassembled WGS sequence"/>
</dbReference>
<evidence type="ECO:0000256" key="2">
    <source>
        <dbReference type="ARBA" id="ARBA00022980"/>
    </source>
</evidence>
<dbReference type="GO" id="GO:0003735">
    <property type="term" value="F:structural constituent of ribosome"/>
    <property type="evidence" value="ECO:0007669"/>
    <property type="project" value="InterPro"/>
</dbReference>
<evidence type="ECO:0000256" key="4">
    <source>
        <dbReference type="ARBA" id="ARBA00035261"/>
    </source>
</evidence>
<evidence type="ECO:0000259" key="9">
    <source>
        <dbReference type="SMART" id="SM01403"/>
    </source>
</evidence>
<dbReference type="EnsemblFungi" id="PTTG_02222-t43_1">
    <property type="protein sequence ID" value="PTTG_02222-t43_1-p1"/>
    <property type="gene ID" value="PTTG_02222"/>
</dbReference>
<dbReference type="InterPro" id="IPR027486">
    <property type="entry name" value="Ribosomal_uS10_dom"/>
</dbReference>
<accession>A0A0C4EN81</accession>
<keyword evidence="3" id="KW-0687">Ribonucleoprotein</keyword>
<dbReference type="OMA" id="GWGQEVD"/>
<feature type="compositionally biased region" description="Low complexity" evidence="8">
    <location>
        <begin position="254"/>
        <end position="265"/>
    </location>
</feature>
<dbReference type="Gene3D" id="3.30.70.600">
    <property type="entry name" value="Ribosomal protein S10 domain"/>
    <property type="match status" value="1"/>
</dbReference>
<dbReference type="SUPFAM" id="SSF54999">
    <property type="entry name" value="Ribosomal protein S10"/>
    <property type="match status" value="1"/>
</dbReference>
<reference evidence="11 12" key="3">
    <citation type="journal article" date="2017" name="G3 (Bethesda)">
        <title>Comparative analysis highlights variable genome content of wheat rusts and divergence of the mating loci.</title>
        <authorList>
            <person name="Cuomo C.A."/>
            <person name="Bakkeren G."/>
            <person name="Khalil H.B."/>
            <person name="Panwar V."/>
            <person name="Joly D."/>
            <person name="Linning R."/>
            <person name="Sakthikumar S."/>
            <person name="Song X."/>
            <person name="Adiconis X."/>
            <person name="Fan L."/>
            <person name="Goldberg J.M."/>
            <person name="Levin J.Z."/>
            <person name="Young S."/>
            <person name="Zeng Q."/>
            <person name="Anikster Y."/>
            <person name="Bruce M."/>
            <person name="Wang M."/>
            <person name="Yin C."/>
            <person name="McCallum B."/>
            <person name="Szabo L.J."/>
            <person name="Hulbert S."/>
            <person name="Chen X."/>
            <person name="Fellers J.P."/>
        </authorList>
    </citation>
    <scope>NUCLEOTIDE SEQUENCE</scope>
    <source>
        <strain evidence="12">Isolate 1-1 / race 1 (BBBD)</strain>
        <strain evidence="11">isolate 1-1 / race 1 (BBBD)</strain>
    </source>
</reference>
<evidence type="ECO:0000256" key="6">
    <source>
        <dbReference type="ARBA" id="ARBA00057689"/>
    </source>
</evidence>
<dbReference type="OrthoDB" id="366214at2759"/>
<organism evidence="10">
    <name type="scientific">Puccinia triticina (isolate 1-1 / race 1 (BBBD))</name>
    <name type="common">Brown leaf rust fungus</name>
    <dbReference type="NCBI Taxonomy" id="630390"/>
    <lineage>
        <taxon>Eukaryota</taxon>
        <taxon>Fungi</taxon>
        <taxon>Dikarya</taxon>
        <taxon>Basidiomycota</taxon>
        <taxon>Pucciniomycotina</taxon>
        <taxon>Pucciniomycetes</taxon>
        <taxon>Pucciniales</taxon>
        <taxon>Pucciniaceae</taxon>
        <taxon>Puccinia</taxon>
    </lineage>
</organism>
<evidence type="ECO:0000256" key="8">
    <source>
        <dbReference type="SAM" id="MobiDB-lite"/>
    </source>
</evidence>
<dbReference type="PANTHER" id="PTHR11700">
    <property type="entry name" value="30S RIBOSOMAL PROTEIN S10 FAMILY MEMBER"/>
    <property type="match status" value="1"/>
</dbReference>
<dbReference type="GO" id="GO:0006412">
    <property type="term" value="P:translation"/>
    <property type="evidence" value="ECO:0007669"/>
    <property type="project" value="InterPro"/>
</dbReference>
<gene>
    <name evidence="10" type="ORF">PTTG_02222</name>
</gene>
<reference evidence="10" key="1">
    <citation type="submission" date="2009-11" db="EMBL/GenBank/DDBJ databases">
        <authorList>
            <consortium name="The Broad Institute Genome Sequencing Platform"/>
            <person name="Ward D."/>
            <person name="Feldgarden M."/>
            <person name="Earl A."/>
            <person name="Young S.K."/>
            <person name="Zeng Q."/>
            <person name="Koehrsen M."/>
            <person name="Alvarado L."/>
            <person name="Berlin A."/>
            <person name="Bochicchio J."/>
            <person name="Borenstein D."/>
            <person name="Chapman S.B."/>
            <person name="Chen Z."/>
            <person name="Engels R."/>
            <person name="Freedman E."/>
            <person name="Gellesch M."/>
            <person name="Goldberg J."/>
            <person name="Griggs A."/>
            <person name="Gujja S."/>
            <person name="Heilman E."/>
            <person name="Heiman D."/>
            <person name="Hepburn T."/>
            <person name="Howarth C."/>
            <person name="Jen D."/>
            <person name="Larson L."/>
            <person name="Lewis B."/>
            <person name="Mehta T."/>
            <person name="Park D."/>
            <person name="Pearson M."/>
            <person name="Roberts A."/>
            <person name="Saif S."/>
            <person name="Shea T."/>
            <person name="Shenoy N."/>
            <person name="Sisk P."/>
            <person name="Stolte C."/>
            <person name="Sykes S."/>
            <person name="Thomson T."/>
            <person name="Walk T."/>
            <person name="White J."/>
            <person name="Yandava C."/>
            <person name="Izard J."/>
            <person name="Baranova O.V."/>
            <person name="Blanton J.M."/>
            <person name="Tanner A.C."/>
            <person name="Dewhirst F.E."/>
            <person name="Haas B."/>
            <person name="Nusbaum C."/>
            <person name="Birren B."/>
        </authorList>
    </citation>
    <scope>NUCLEOTIDE SEQUENCE [LARGE SCALE GENOMIC DNA]</scope>
    <source>
        <strain evidence="10">1-1 BBBD Race 1</strain>
    </source>
</reference>
<dbReference type="AlphaFoldDB" id="A0A0C4EN81"/>
<keyword evidence="12" id="KW-1185">Reference proteome</keyword>